<dbReference type="EMBL" id="JBGBPQ010000019">
    <property type="protein sequence ID" value="KAL1504652.1"/>
    <property type="molecule type" value="Genomic_DNA"/>
</dbReference>
<accession>A0AB34IRG1</accession>
<evidence type="ECO:0000313" key="1">
    <source>
        <dbReference type="EMBL" id="KAL1504652.1"/>
    </source>
</evidence>
<protein>
    <submittedName>
        <fullName evidence="1">Uncharacterized protein</fullName>
    </submittedName>
</protein>
<organism evidence="1 2">
    <name type="scientific">Prymnesium parvum</name>
    <name type="common">Toxic golden alga</name>
    <dbReference type="NCBI Taxonomy" id="97485"/>
    <lineage>
        <taxon>Eukaryota</taxon>
        <taxon>Haptista</taxon>
        <taxon>Haptophyta</taxon>
        <taxon>Prymnesiophyceae</taxon>
        <taxon>Prymnesiales</taxon>
        <taxon>Prymnesiaceae</taxon>
        <taxon>Prymnesium</taxon>
    </lineage>
</organism>
<keyword evidence="2" id="KW-1185">Reference proteome</keyword>
<evidence type="ECO:0000313" key="2">
    <source>
        <dbReference type="Proteomes" id="UP001515480"/>
    </source>
</evidence>
<name>A0AB34IRG1_PRYPA</name>
<dbReference type="Proteomes" id="UP001515480">
    <property type="component" value="Unassembled WGS sequence"/>
</dbReference>
<sequence>MQLAAASVVNALRRRHPAIHAWLADRARLLEAAAPSPTYQSVRYSQARLWSVSMYTDDGHQAILGPELTVIALRVWRKIMGELRLTMAIVQKHGIGQQVTVQGCRFNTGLGIVFVPEDKLRRAIHELDAAVAGQVCLREYHSLVSFLQSLTFVIGMSRSAAYGLFTTLLASGASHPEIQALCRWQTTDSIKIYARLTSAFYSRLLDGAMAARVSTARAQNLALAVPRSACSWR</sequence>
<reference evidence="1 2" key="1">
    <citation type="journal article" date="2024" name="Science">
        <title>Giant polyketide synthase enzymes in the biosynthesis of giant marine polyether toxins.</title>
        <authorList>
            <person name="Fallon T.R."/>
            <person name="Shende V.V."/>
            <person name="Wierzbicki I.H."/>
            <person name="Pendleton A.L."/>
            <person name="Watervoot N.F."/>
            <person name="Auber R.P."/>
            <person name="Gonzalez D.J."/>
            <person name="Wisecaver J.H."/>
            <person name="Moore B.S."/>
        </authorList>
    </citation>
    <scope>NUCLEOTIDE SEQUENCE [LARGE SCALE GENOMIC DNA]</scope>
    <source>
        <strain evidence="1 2">12B1</strain>
    </source>
</reference>
<dbReference type="AlphaFoldDB" id="A0AB34IRG1"/>
<comment type="caution">
    <text evidence="1">The sequence shown here is derived from an EMBL/GenBank/DDBJ whole genome shotgun (WGS) entry which is preliminary data.</text>
</comment>
<proteinExistence type="predicted"/>
<gene>
    <name evidence="1" type="ORF">AB1Y20_008432</name>
</gene>